<comment type="caution">
    <text evidence="11">The sequence shown here is derived from an EMBL/GenBank/DDBJ whole genome shotgun (WGS) entry which is preliminary data.</text>
</comment>
<dbReference type="SMART" id="SM00450">
    <property type="entry name" value="RHOD"/>
    <property type="match status" value="2"/>
</dbReference>
<feature type="domain" description="Rhodanese" evidence="10">
    <location>
        <begin position="166"/>
        <end position="279"/>
    </location>
</feature>
<dbReference type="CDD" id="cd01449">
    <property type="entry name" value="TST_Repeat_2"/>
    <property type="match status" value="1"/>
</dbReference>
<dbReference type="EC" id="2.8.1.2" evidence="6"/>
<dbReference type="GO" id="GO:0016784">
    <property type="term" value="F:3-mercaptopyruvate sulfurtransferase activity"/>
    <property type="evidence" value="ECO:0007669"/>
    <property type="project" value="UniProtKB-EC"/>
</dbReference>
<proteinExistence type="predicted"/>
<dbReference type="InterPro" id="IPR045078">
    <property type="entry name" value="TST/MPST-like"/>
</dbReference>
<dbReference type="Gene3D" id="3.40.250.10">
    <property type="entry name" value="Rhodanese-like domain"/>
    <property type="match status" value="2"/>
</dbReference>
<dbReference type="InterPro" id="IPR001763">
    <property type="entry name" value="Rhodanese-like_dom"/>
</dbReference>
<evidence type="ECO:0000256" key="7">
    <source>
        <dbReference type="ARBA" id="ARBA00070833"/>
    </source>
</evidence>
<evidence type="ECO:0000256" key="6">
    <source>
        <dbReference type="ARBA" id="ARBA00066832"/>
    </source>
</evidence>
<dbReference type="RefSeq" id="WP_037168153.1">
    <property type="nucleotide sequence ID" value="NZ_CAJXID010000007.1"/>
</dbReference>
<protein>
    <recommendedName>
        <fullName evidence="7">3-mercaptopyruvate sulfurtransferase</fullName>
        <ecNumber evidence="6">2.8.1.2</ecNumber>
    </recommendedName>
    <alternativeName>
        <fullName evidence="8">Rhodanese-like protein</fullName>
    </alternativeName>
</protein>
<sequence length="287" mass="30893">MTQSSRFVVSSEWLEGELGSPDLRIVDASFYLPAQKRDADAEYAAGHIPGAVRFDHDRIADHSTDLPHMVPSPAAFAEAVGKMGISETDRIVIYDGPGIFSAPRGWWLFRVMGAQNVLVLDGGLDGWRREGRPLETTVPTPEERLFTPALQPEKVIDLDTMRLIVDAGTIQIADARGAARFEGTEPEPRQGLRSGHMPGARNLPSNLFSAEGKLKPVPELRAILEGAGLDLDRPVVTSCGSGVTAAIITLALHSVGHEDNALYDGSWTQWGGHSDTPVVTGPAADRT</sequence>
<dbReference type="Proteomes" id="UP000052167">
    <property type="component" value="Unassembled WGS sequence"/>
</dbReference>
<evidence type="ECO:0000256" key="8">
    <source>
        <dbReference type="ARBA" id="ARBA00078354"/>
    </source>
</evidence>
<feature type="compositionally biased region" description="Basic and acidic residues" evidence="9">
    <location>
        <begin position="181"/>
        <end position="190"/>
    </location>
</feature>
<dbReference type="GO" id="GO:0005737">
    <property type="term" value="C:cytoplasm"/>
    <property type="evidence" value="ECO:0007669"/>
    <property type="project" value="UniProtKB-SubCell"/>
</dbReference>
<evidence type="ECO:0000256" key="4">
    <source>
        <dbReference type="ARBA" id="ARBA00022737"/>
    </source>
</evidence>
<evidence type="ECO:0000259" key="10">
    <source>
        <dbReference type="PROSITE" id="PS50206"/>
    </source>
</evidence>
<evidence type="ECO:0000256" key="2">
    <source>
        <dbReference type="ARBA" id="ARBA00022490"/>
    </source>
</evidence>
<dbReference type="FunFam" id="3.40.250.10:FF:000001">
    <property type="entry name" value="Sulfurtransferase"/>
    <property type="match status" value="1"/>
</dbReference>
<dbReference type="CDD" id="cd01448">
    <property type="entry name" value="TST_Repeat_1"/>
    <property type="match status" value="1"/>
</dbReference>
<evidence type="ECO:0000313" key="12">
    <source>
        <dbReference type="Proteomes" id="UP000052167"/>
    </source>
</evidence>
<evidence type="ECO:0000313" key="11">
    <source>
        <dbReference type="EMBL" id="KEQ04964.1"/>
    </source>
</evidence>
<gene>
    <name evidence="11" type="primary">sseA</name>
    <name evidence="11" type="ORF">GV68_11960</name>
</gene>
<dbReference type="GO" id="GO:0004792">
    <property type="term" value="F:thiosulfate-cyanide sulfurtransferase activity"/>
    <property type="evidence" value="ECO:0007669"/>
    <property type="project" value="InterPro"/>
</dbReference>
<keyword evidence="3 11" id="KW-0808">Transferase</keyword>
<dbReference type="AlphaFoldDB" id="A0A922P2G5"/>
<evidence type="ECO:0000256" key="5">
    <source>
        <dbReference type="ARBA" id="ARBA00051793"/>
    </source>
</evidence>
<reference evidence="11 12" key="1">
    <citation type="submission" date="2014-06" db="EMBL/GenBank/DDBJ databases">
        <title>Rhizobium pelagicum/R2-400B4.</title>
        <authorList>
            <person name="Kimes N.E."/>
            <person name="Lopez-Perez M."/>
        </authorList>
    </citation>
    <scope>NUCLEOTIDE SEQUENCE [LARGE SCALE GENOMIC DNA]</scope>
    <source>
        <strain evidence="11 12">R2-400B4</strain>
    </source>
</reference>
<dbReference type="FunFam" id="3.40.250.10:FF:000015">
    <property type="entry name" value="Sulfurtransferase"/>
    <property type="match status" value="1"/>
</dbReference>
<feature type="domain" description="Rhodanese" evidence="10">
    <location>
        <begin position="19"/>
        <end position="136"/>
    </location>
</feature>
<comment type="subcellular location">
    <subcellularLocation>
        <location evidence="1">Cytoplasm</location>
    </subcellularLocation>
</comment>
<dbReference type="PROSITE" id="PS00380">
    <property type="entry name" value="RHODANESE_1"/>
    <property type="match status" value="1"/>
</dbReference>
<evidence type="ECO:0000256" key="9">
    <source>
        <dbReference type="SAM" id="MobiDB-lite"/>
    </source>
</evidence>
<dbReference type="OrthoDB" id="9781034at2"/>
<dbReference type="SUPFAM" id="SSF52821">
    <property type="entry name" value="Rhodanese/Cell cycle control phosphatase"/>
    <property type="match status" value="2"/>
</dbReference>
<dbReference type="InterPro" id="IPR036873">
    <property type="entry name" value="Rhodanese-like_dom_sf"/>
</dbReference>
<dbReference type="InterPro" id="IPR001307">
    <property type="entry name" value="Thiosulphate_STrfase_CS"/>
</dbReference>
<dbReference type="PANTHER" id="PTHR11364:SF27">
    <property type="entry name" value="SULFURTRANSFERASE"/>
    <property type="match status" value="1"/>
</dbReference>
<keyword evidence="2" id="KW-0963">Cytoplasm</keyword>
<evidence type="ECO:0000256" key="3">
    <source>
        <dbReference type="ARBA" id="ARBA00022679"/>
    </source>
</evidence>
<dbReference type="PANTHER" id="PTHR11364">
    <property type="entry name" value="THIOSULFATE SULFERTANSFERASE"/>
    <property type="match status" value="1"/>
</dbReference>
<name>A0A922P2G5_9HYPH</name>
<evidence type="ECO:0000256" key="1">
    <source>
        <dbReference type="ARBA" id="ARBA00004496"/>
    </source>
</evidence>
<accession>A0A922P2G5</accession>
<dbReference type="Pfam" id="PF00581">
    <property type="entry name" value="Rhodanese"/>
    <property type="match status" value="2"/>
</dbReference>
<organism evidence="11 12">
    <name type="scientific">Pseudorhizobium pelagicum</name>
    <dbReference type="NCBI Taxonomy" id="1509405"/>
    <lineage>
        <taxon>Bacteria</taxon>
        <taxon>Pseudomonadati</taxon>
        <taxon>Pseudomonadota</taxon>
        <taxon>Alphaproteobacteria</taxon>
        <taxon>Hyphomicrobiales</taxon>
        <taxon>Rhizobiaceae</taxon>
        <taxon>Rhizobium/Agrobacterium group</taxon>
        <taxon>Pseudorhizobium</taxon>
    </lineage>
</organism>
<dbReference type="PROSITE" id="PS50206">
    <property type="entry name" value="RHODANESE_3"/>
    <property type="match status" value="2"/>
</dbReference>
<keyword evidence="12" id="KW-1185">Reference proteome</keyword>
<dbReference type="EMBL" id="JOKJ01000022">
    <property type="protein sequence ID" value="KEQ04964.1"/>
    <property type="molecule type" value="Genomic_DNA"/>
</dbReference>
<feature type="region of interest" description="Disordered" evidence="9">
    <location>
        <begin position="181"/>
        <end position="204"/>
    </location>
</feature>
<dbReference type="NCBIfam" id="NF008557">
    <property type="entry name" value="PRK11493.1"/>
    <property type="match status" value="1"/>
</dbReference>
<keyword evidence="4" id="KW-0677">Repeat</keyword>
<comment type="catalytic activity">
    <reaction evidence="5">
        <text>2-oxo-3-sulfanylpropanoate + [thioredoxin]-dithiol = [thioredoxin]-disulfide + hydrogen sulfide + pyruvate + H(+)</text>
        <dbReference type="Rhea" id="RHEA:21740"/>
        <dbReference type="Rhea" id="RHEA-COMP:10698"/>
        <dbReference type="Rhea" id="RHEA-COMP:10700"/>
        <dbReference type="ChEBI" id="CHEBI:15361"/>
        <dbReference type="ChEBI" id="CHEBI:15378"/>
        <dbReference type="ChEBI" id="CHEBI:29919"/>
        <dbReference type="ChEBI" id="CHEBI:29950"/>
        <dbReference type="ChEBI" id="CHEBI:50058"/>
        <dbReference type="ChEBI" id="CHEBI:57678"/>
        <dbReference type="EC" id="2.8.1.2"/>
    </reaction>
    <physiologicalReaction direction="left-to-right" evidence="5">
        <dbReference type="Rhea" id="RHEA:21741"/>
    </physiologicalReaction>
</comment>